<keyword evidence="2" id="KW-1133">Transmembrane helix</keyword>
<gene>
    <name evidence="3" type="ORF">DOTSEDRAFT_75347</name>
</gene>
<evidence type="ECO:0000256" key="2">
    <source>
        <dbReference type="SAM" id="Phobius"/>
    </source>
</evidence>
<keyword evidence="2" id="KW-0812">Transmembrane</keyword>
<reference evidence="4" key="1">
    <citation type="journal article" date="2012" name="PLoS Genet.">
        <title>The genomes of the fungal plant pathogens Cladosporium fulvum and Dothistroma septosporum reveal adaptation to different hosts and lifestyles but also signatures of common ancestry.</title>
        <authorList>
            <person name="de Wit P.J.G.M."/>
            <person name="van der Burgt A."/>
            <person name="Oekmen B."/>
            <person name="Stergiopoulos I."/>
            <person name="Abd-Elsalam K.A."/>
            <person name="Aerts A.L."/>
            <person name="Bahkali A.H."/>
            <person name="Beenen H.G."/>
            <person name="Chettri P."/>
            <person name="Cox M.P."/>
            <person name="Datema E."/>
            <person name="de Vries R.P."/>
            <person name="Dhillon B."/>
            <person name="Ganley A.R."/>
            <person name="Griffiths S.A."/>
            <person name="Guo Y."/>
            <person name="Hamelin R.C."/>
            <person name="Henrissat B."/>
            <person name="Kabir M.S."/>
            <person name="Jashni M.K."/>
            <person name="Kema G."/>
            <person name="Klaubauf S."/>
            <person name="Lapidus A."/>
            <person name="Levasseur A."/>
            <person name="Lindquist E."/>
            <person name="Mehrabi R."/>
            <person name="Ohm R.A."/>
            <person name="Owen T.J."/>
            <person name="Salamov A."/>
            <person name="Schwelm A."/>
            <person name="Schijlen E."/>
            <person name="Sun H."/>
            <person name="van den Burg H.A."/>
            <person name="van Ham R.C.H.J."/>
            <person name="Zhang S."/>
            <person name="Goodwin S.B."/>
            <person name="Grigoriev I.V."/>
            <person name="Collemare J."/>
            <person name="Bradshaw R.E."/>
        </authorList>
    </citation>
    <scope>NUCLEOTIDE SEQUENCE [LARGE SCALE GENOMIC DNA]</scope>
    <source>
        <strain evidence="4">NZE10 / CBS 128990</strain>
    </source>
</reference>
<dbReference type="Proteomes" id="UP000016933">
    <property type="component" value="Unassembled WGS sequence"/>
</dbReference>
<evidence type="ECO:0000313" key="3">
    <source>
        <dbReference type="EMBL" id="EME39665.1"/>
    </source>
</evidence>
<dbReference type="HOGENOM" id="CLU_1354584_0_0_1"/>
<organism evidence="3 4">
    <name type="scientific">Dothistroma septosporum (strain NZE10 / CBS 128990)</name>
    <name type="common">Red band needle blight fungus</name>
    <name type="synonym">Mycosphaerella pini</name>
    <dbReference type="NCBI Taxonomy" id="675120"/>
    <lineage>
        <taxon>Eukaryota</taxon>
        <taxon>Fungi</taxon>
        <taxon>Dikarya</taxon>
        <taxon>Ascomycota</taxon>
        <taxon>Pezizomycotina</taxon>
        <taxon>Dothideomycetes</taxon>
        <taxon>Dothideomycetidae</taxon>
        <taxon>Mycosphaerellales</taxon>
        <taxon>Mycosphaerellaceae</taxon>
        <taxon>Dothistroma</taxon>
    </lineage>
</organism>
<name>M2YLB8_DOTSN</name>
<keyword evidence="4" id="KW-1185">Reference proteome</keyword>
<dbReference type="AlphaFoldDB" id="M2YLB8"/>
<accession>M2YLB8</accession>
<keyword evidence="2" id="KW-0472">Membrane</keyword>
<feature type="region of interest" description="Disordered" evidence="1">
    <location>
        <begin position="1"/>
        <end position="29"/>
    </location>
</feature>
<evidence type="ECO:0000313" key="4">
    <source>
        <dbReference type="Proteomes" id="UP000016933"/>
    </source>
</evidence>
<proteinExistence type="predicted"/>
<feature type="transmembrane region" description="Helical" evidence="2">
    <location>
        <begin position="140"/>
        <end position="164"/>
    </location>
</feature>
<dbReference type="EMBL" id="KB446545">
    <property type="protein sequence ID" value="EME39665.1"/>
    <property type="molecule type" value="Genomic_DNA"/>
</dbReference>
<sequence>MHTMSHLVLSPRKETQSAMSPTPLSHHLTDRPTNIKVINRDVFSPELEELCGMLIVHRLHPVDQSAILTTCLSTVIAGTTFGEHLDFIISPESSLAERSSTMALGAAPSEYQNALSEQITVSAHLSPTSASKAVVAEREMVVAGLSNVMITVIILAFTISMARIMCELCWRRLKPDAATAEIAKTLIGWATGISLGSRDART</sequence>
<protein>
    <submittedName>
        <fullName evidence="3">Uncharacterized protein</fullName>
    </submittedName>
</protein>
<evidence type="ECO:0000256" key="1">
    <source>
        <dbReference type="SAM" id="MobiDB-lite"/>
    </source>
</evidence>
<reference evidence="3 4" key="2">
    <citation type="journal article" date="2012" name="PLoS Pathog.">
        <title>Diverse lifestyles and strategies of plant pathogenesis encoded in the genomes of eighteen Dothideomycetes fungi.</title>
        <authorList>
            <person name="Ohm R.A."/>
            <person name="Feau N."/>
            <person name="Henrissat B."/>
            <person name="Schoch C.L."/>
            <person name="Horwitz B.A."/>
            <person name="Barry K.W."/>
            <person name="Condon B.J."/>
            <person name="Copeland A.C."/>
            <person name="Dhillon B."/>
            <person name="Glaser F."/>
            <person name="Hesse C.N."/>
            <person name="Kosti I."/>
            <person name="LaButti K."/>
            <person name="Lindquist E.A."/>
            <person name="Lucas S."/>
            <person name="Salamov A.A."/>
            <person name="Bradshaw R.E."/>
            <person name="Ciuffetti L."/>
            <person name="Hamelin R.C."/>
            <person name="Kema G.H.J."/>
            <person name="Lawrence C."/>
            <person name="Scott J.A."/>
            <person name="Spatafora J.W."/>
            <person name="Turgeon B.G."/>
            <person name="de Wit P.J.G.M."/>
            <person name="Zhong S."/>
            <person name="Goodwin S.B."/>
            <person name="Grigoriev I.V."/>
        </authorList>
    </citation>
    <scope>NUCLEOTIDE SEQUENCE [LARGE SCALE GENOMIC DNA]</scope>
    <source>
        <strain evidence="4">NZE10 / CBS 128990</strain>
    </source>
</reference>